<dbReference type="RefSeq" id="WP_073153924.1">
    <property type="nucleotide sequence ID" value="NZ_FRAG01000154.1"/>
</dbReference>
<name>A0A1M6UCJ0_PARC5</name>
<protein>
    <submittedName>
        <fullName evidence="2">Uncharacterized protein</fullName>
    </submittedName>
</protein>
<proteinExistence type="predicted"/>
<feature type="chain" id="PRO_5013087779" evidence="1">
    <location>
        <begin position="24"/>
        <end position="227"/>
    </location>
</feature>
<evidence type="ECO:0000256" key="1">
    <source>
        <dbReference type="SAM" id="SignalP"/>
    </source>
</evidence>
<dbReference type="OrthoDB" id="1708373at2"/>
<keyword evidence="3" id="KW-1185">Reference proteome</keyword>
<reference evidence="2 3" key="1">
    <citation type="submission" date="2016-11" db="EMBL/GenBank/DDBJ databases">
        <authorList>
            <person name="Jaros S."/>
            <person name="Januszkiewicz K."/>
            <person name="Wedrychowicz H."/>
        </authorList>
    </citation>
    <scope>NUCLEOTIDE SEQUENCE [LARGE SCALE GENOMIC DNA]</scope>
    <source>
        <strain evidence="2 3">DSM 15212</strain>
    </source>
</reference>
<dbReference type="EMBL" id="FRAG01000154">
    <property type="protein sequence ID" value="SHK66883.1"/>
    <property type="molecule type" value="Genomic_DNA"/>
</dbReference>
<dbReference type="AlphaFoldDB" id="A0A1M6UCJ0"/>
<evidence type="ECO:0000313" key="3">
    <source>
        <dbReference type="Proteomes" id="UP000184465"/>
    </source>
</evidence>
<accession>A0A1M6UCJ0</accession>
<sequence length="227" mass="25564">MKKLFIVLGFVFTMLVSSIVVFASDFTTKDIVKDTKASIPKAGKIVTVGFNIKDKEELFGEMSNEEIYESLQETMKKLMKDENEYSKYIGSKLIVSVSSNTDKGKSFKSNVLSKSNNLYQFKPEGLDEELISETFVYQVGFEWNSQMYYGTYLTVADGIKSRVGSNYMDGIATEHVSGANWTVKDLEPDGADAYNRFSSWYELGVLRYGYGHFSIDSSGDIIFHGVE</sequence>
<gene>
    <name evidence="2" type="ORF">SAMN02745912_03921</name>
</gene>
<evidence type="ECO:0000313" key="2">
    <source>
        <dbReference type="EMBL" id="SHK66883.1"/>
    </source>
</evidence>
<dbReference type="Proteomes" id="UP000184465">
    <property type="component" value="Unassembled WGS sequence"/>
</dbReference>
<keyword evidence="1" id="KW-0732">Signal</keyword>
<organism evidence="2 3">
    <name type="scientific">Paramaledivibacter caminithermalis (strain DSM 15212 / CIP 107654 / DViRD3)</name>
    <name type="common">Clostridium caminithermale</name>
    <dbReference type="NCBI Taxonomy" id="1121301"/>
    <lineage>
        <taxon>Bacteria</taxon>
        <taxon>Bacillati</taxon>
        <taxon>Bacillota</taxon>
        <taxon>Clostridia</taxon>
        <taxon>Peptostreptococcales</taxon>
        <taxon>Caminicellaceae</taxon>
        <taxon>Paramaledivibacter</taxon>
    </lineage>
</organism>
<feature type="signal peptide" evidence="1">
    <location>
        <begin position="1"/>
        <end position="23"/>
    </location>
</feature>